<feature type="compositionally biased region" description="Polar residues" evidence="1">
    <location>
        <begin position="161"/>
        <end position="182"/>
    </location>
</feature>
<dbReference type="AlphaFoldDB" id="A0A4U7L1H9"/>
<dbReference type="RefSeq" id="XP_029741613.1">
    <property type="nucleotide sequence ID" value="XM_029882012.1"/>
</dbReference>
<sequence>MSEWSTTLGYSTGDLLLDSDDEEVEVVVPTAPQQRLAPETVDEEQVKFTETPFTIAARNVQLRRTRQPPNSFDTNPPPSGATFRGVAAIQPAEDTTQTTDLIPTQHYAPRPKPAETASAPRHDIRHPFAQPRPPNLPSEVIVLSSDSEPDEPPSTRGVYGSTDTEAQPTRLGQTQERPETASEQALQHLFERDHDFYESLDREMAQRQSQKAGSEASFCSARVESMVPDASTTYDTSSWAPSRTTYSNEAFPVARLQLAPSPSMHSHQAYFEPSPFRSQVNAPVVYDAYGNQLQPIYVASPPVPPKHNYSGYILAPFATEGSASWHPSHLPPYEPDNRPESRQFQQPHQPQYYPQHQQNWHVHPSTTQQSDYERAQPASCTHQKTARQALEDKAKADGRLAL</sequence>
<dbReference type="EMBL" id="SRRM01000004">
    <property type="protein sequence ID" value="TKY89628.1"/>
    <property type="molecule type" value="Genomic_DNA"/>
</dbReference>
<feature type="compositionally biased region" description="Basic and acidic residues" evidence="1">
    <location>
        <begin position="389"/>
        <end position="402"/>
    </location>
</feature>
<feature type="compositionally biased region" description="Polar residues" evidence="1">
    <location>
        <begin position="93"/>
        <end position="102"/>
    </location>
</feature>
<feature type="region of interest" description="Disordered" evidence="1">
    <location>
        <begin position="62"/>
        <end position="182"/>
    </location>
</feature>
<feature type="compositionally biased region" description="Low complexity" evidence="1">
    <location>
        <begin position="345"/>
        <end position="358"/>
    </location>
</feature>
<name>A0A4U7L1H9_9BASI</name>
<evidence type="ECO:0000313" key="3">
    <source>
        <dbReference type="Proteomes" id="UP000306050"/>
    </source>
</evidence>
<accession>A0A4U7L1H9</accession>
<dbReference type="KEGG" id="sgra:EX895_001413"/>
<evidence type="ECO:0000313" key="2">
    <source>
        <dbReference type="EMBL" id="TKY89628.1"/>
    </source>
</evidence>
<evidence type="ECO:0000256" key="1">
    <source>
        <dbReference type="SAM" id="MobiDB-lite"/>
    </source>
</evidence>
<dbReference type="GeneID" id="40724308"/>
<reference evidence="2 3" key="1">
    <citation type="submission" date="2019-05" db="EMBL/GenBank/DDBJ databases">
        <title>Sporisorium graminicola CBS 10092 draft sequencing and annotation.</title>
        <authorList>
            <person name="Solano-Gonzalez S."/>
            <person name="Caddick M.X."/>
            <person name="Darby A."/>
        </authorList>
    </citation>
    <scope>NUCLEOTIDE SEQUENCE [LARGE SCALE GENOMIC DNA]</scope>
    <source>
        <strain evidence="2 3">CBS 10092</strain>
    </source>
</reference>
<dbReference type="OrthoDB" id="2555749at2759"/>
<gene>
    <name evidence="2" type="ORF">EX895_001413</name>
</gene>
<feature type="region of interest" description="Disordered" evidence="1">
    <location>
        <begin position="324"/>
        <end position="402"/>
    </location>
</feature>
<keyword evidence="3" id="KW-1185">Reference proteome</keyword>
<protein>
    <submittedName>
        <fullName evidence="2">Uncharacterized protein</fullName>
    </submittedName>
</protein>
<organism evidence="2 3">
    <name type="scientific">Sporisorium graminicola</name>
    <dbReference type="NCBI Taxonomy" id="280036"/>
    <lineage>
        <taxon>Eukaryota</taxon>
        <taxon>Fungi</taxon>
        <taxon>Dikarya</taxon>
        <taxon>Basidiomycota</taxon>
        <taxon>Ustilaginomycotina</taxon>
        <taxon>Ustilaginomycetes</taxon>
        <taxon>Ustilaginales</taxon>
        <taxon>Ustilaginaceae</taxon>
        <taxon>Sporisorium</taxon>
    </lineage>
</organism>
<comment type="caution">
    <text evidence="2">The sequence shown here is derived from an EMBL/GenBank/DDBJ whole genome shotgun (WGS) entry which is preliminary data.</text>
</comment>
<proteinExistence type="predicted"/>
<dbReference type="Proteomes" id="UP000306050">
    <property type="component" value="Chromosome SGRAM_11"/>
</dbReference>